<dbReference type="InterPro" id="IPR049893">
    <property type="entry name" value="Bvu_2165-like_IHF-HU-DNA_bdg"/>
</dbReference>
<dbReference type="CDD" id="cd12843">
    <property type="entry name" value="Bvu_2165_C_like"/>
    <property type="match status" value="1"/>
</dbReference>
<dbReference type="Pfam" id="PF14848">
    <property type="entry name" value="HU-DNA_bdg"/>
    <property type="match status" value="1"/>
</dbReference>
<dbReference type="Pfam" id="PF14734">
    <property type="entry name" value="DUF4469"/>
    <property type="match status" value="1"/>
</dbReference>
<gene>
    <name evidence="3" type="ORF">HMPREF1535_02387</name>
</gene>
<accession>A0A0F5JG09</accession>
<reference evidence="3 4" key="1">
    <citation type="submission" date="2013-04" db="EMBL/GenBank/DDBJ databases">
        <title>The Genome Sequence of Parabacteroides goldsteinii DSM 19448.</title>
        <authorList>
            <consortium name="The Broad Institute Genomics Platform"/>
            <person name="Earl A."/>
            <person name="Ward D."/>
            <person name="Feldgarden M."/>
            <person name="Gevers D."/>
            <person name="Martens E."/>
            <person name="Sakamoto M."/>
            <person name="Benno Y."/>
            <person name="Song Y."/>
            <person name="Liu C."/>
            <person name="Lee J."/>
            <person name="Bolanos M."/>
            <person name="Vaisanen M.L."/>
            <person name="Finegold S.M."/>
            <person name="Walker B."/>
            <person name="Young S."/>
            <person name="Zeng Q."/>
            <person name="Gargeya S."/>
            <person name="Fitzgerald M."/>
            <person name="Haas B."/>
            <person name="Abouelleil A."/>
            <person name="Allen A.W."/>
            <person name="Alvarado L."/>
            <person name="Arachchi H.M."/>
            <person name="Berlin A.M."/>
            <person name="Chapman S.B."/>
            <person name="Gainer-Dewar J."/>
            <person name="Goldberg J."/>
            <person name="Griggs A."/>
            <person name="Gujja S."/>
            <person name="Hansen M."/>
            <person name="Howarth C."/>
            <person name="Imamovic A."/>
            <person name="Ireland A."/>
            <person name="Larimer J."/>
            <person name="McCowan C."/>
            <person name="Murphy C."/>
            <person name="Pearson M."/>
            <person name="Poon T.W."/>
            <person name="Priest M."/>
            <person name="Roberts A."/>
            <person name="Saif S."/>
            <person name="Shea T."/>
            <person name="Sisk P."/>
            <person name="Sykes S."/>
            <person name="Wortman J."/>
            <person name="Nusbaum C."/>
            <person name="Birren B."/>
        </authorList>
    </citation>
    <scope>NUCLEOTIDE SEQUENCE [LARGE SCALE GENOMIC DNA]</scope>
    <source>
        <strain evidence="3 4">DSM 19448</strain>
    </source>
</reference>
<proteinExistence type="predicted"/>
<feature type="domain" description="Bvu-2165-like IHF-HU-like DNA-binding" evidence="2">
    <location>
        <begin position="5"/>
        <end position="124"/>
    </location>
</feature>
<evidence type="ECO:0000313" key="4">
    <source>
        <dbReference type="Proteomes" id="UP000033047"/>
    </source>
</evidence>
<evidence type="ECO:0000259" key="2">
    <source>
        <dbReference type="Pfam" id="PF14848"/>
    </source>
</evidence>
<feature type="domain" description="DUF4469" evidence="1">
    <location>
        <begin position="132"/>
        <end position="230"/>
    </location>
</feature>
<dbReference type="Proteomes" id="UP000033047">
    <property type="component" value="Unassembled WGS sequence"/>
</dbReference>
<organism evidence="3 4">
    <name type="scientific">Parabacteroides goldsteinii DSM 19448 = WAL 12034</name>
    <dbReference type="NCBI Taxonomy" id="927665"/>
    <lineage>
        <taxon>Bacteria</taxon>
        <taxon>Pseudomonadati</taxon>
        <taxon>Bacteroidota</taxon>
        <taxon>Bacteroidia</taxon>
        <taxon>Bacteroidales</taxon>
        <taxon>Tannerellaceae</taxon>
        <taxon>Parabacteroides</taxon>
    </lineage>
</organism>
<dbReference type="Gene3D" id="2.70.50.70">
    <property type="match status" value="1"/>
</dbReference>
<dbReference type="AlphaFoldDB" id="A0A0F5JG09"/>
<dbReference type="InterPro" id="IPR027824">
    <property type="entry name" value="DUF4469"/>
</dbReference>
<sequence length="254" mass="28219">MENKLQGWLAPNTLTEDPDDQILVLKSAGTVTEDDIVKEMISEDTGLRKETLVHSVTLYNRIIARFLANGNNVNTGLFYATPRATGIIEDGIWNPEKNNIYVDFTQNRVLREEIRNTKVEILGVRPDVIYFTGVKDCSNDMKDGHMTPGRNFRITGSYIRVEGDNEKVGISLRSLADDSITQVSTDLFGTNKPSELIFIVPSGLKDGEYELTLTTQFSGSTKRLLKEPRSVSRLVYVGEKPGSGSGGSDRPEIE</sequence>
<dbReference type="EMBL" id="AQHV01000011">
    <property type="protein sequence ID" value="KKB56412.1"/>
    <property type="molecule type" value="Genomic_DNA"/>
</dbReference>
<protein>
    <submittedName>
        <fullName evidence="3">Uncharacterized protein</fullName>
    </submittedName>
</protein>
<dbReference type="PATRIC" id="fig|927665.4.peg.2455"/>
<dbReference type="HOGENOM" id="CLU_092785_1_0_10"/>
<evidence type="ECO:0000313" key="3">
    <source>
        <dbReference type="EMBL" id="KKB56412.1"/>
    </source>
</evidence>
<dbReference type="RefSeq" id="WP_009859814.1">
    <property type="nucleotide sequence ID" value="NZ_KQ033912.1"/>
</dbReference>
<dbReference type="CDD" id="cd13833">
    <property type="entry name" value="HU_IHF_like"/>
    <property type="match status" value="1"/>
</dbReference>
<comment type="caution">
    <text evidence="3">The sequence shown here is derived from an EMBL/GenBank/DDBJ whole genome shotgun (WGS) entry which is preliminary data.</text>
</comment>
<evidence type="ECO:0000259" key="1">
    <source>
        <dbReference type="Pfam" id="PF14734"/>
    </source>
</evidence>
<name>A0A0F5JG09_9BACT</name>